<reference evidence="2 3" key="2">
    <citation type="submission" date="2017-10" db="EMBL/GenBank/DDBJ databases">
        <title>Extensive intraspecific genome diversity in a model arbuscular mycorrhizal fungus.</title>
        <authorList>
            <person name="Chen E.C.H."/>
            <person name="Morin E."/>
            <person name="Baudet D."/>
            <person name="Noel J."/>
            <person name="Ndikumana S."/>
            <person name="Charron P."/>
            <person name="St-Onge C."/>
            <person name="Giorgi J."/>
            <person name="Grigoriev I.V."/>
            <person name="Roux C."/>
            <person name="Martin F.M."/>
            <person name="Corradi N."/>
        </authorList>
    </citation>
    <scope>NUCLEOTIDE SEQUENCE [LARGE SCALE GENOMIC DNA]</scope>
    <source>
        <strain evidence="2 3">C2</strain>
    </source>
</reference>
<dbReference type="VEuPathDB" id="FungiDB:RhiirA1_423131"/>
<dbReference type="VEuPathDB" id="FungiDB:RhiirA1_391204"/>
<dbReference type="VEuPathDB" id="FungiDB:FUN_006642"/>
<sequence>MRMNYLRTCDLLLPKAKPSALQTIYRMLTGDISAAETANEAKVDARVKLALELGDSEVAIDLREHNDEQLTKYDIFWEVAAQFLAVKAADAVTATDERRHDTIVHLATAISVNDLLTQIERECPPGTLIPSAQWLRLQFWPKNPARLSSLQFTGRLPLKFMIQTRQLRAYHSDVHYASALFRYEKEFAVKFRNIANLIFLDDKHHCKVGEPGFPVAAVERGKSVVVGKDITFAVADHDFTKTGIIPSVVICDIPESINGLQSVGLMRAKMSGQSEELMSKVSTMNDIRKIAEENPTLKEDIIASLQTPINLVCDVFNWQSLKDEPFKTFDAATETEMERFWEAIWLIDENVTYEDHTTEHIKRRKCGEPNCTICRPPRCPPEDFMQFHCLPDPVPDEDLHYKSFEELYGKQTTENYRPLLKNVKTKAKGEKKITKGKHTMPFCPSAARAKNVGVVVNCVECEKPRLLFSAKKLSERDRILLQEFLDTIFYTCGMSFHNTCDLSIAVPPKQPDIHDVIEDDNGVDDQENIQEEDSNENTNSDIDEEADNDTIIDDGGIDNIEDPIQELFSRVFVNDSWSCTSQVEKPYFSTGIYLDICIECGNSNIDKAEKGEHPRCSECSGNTVTSKKRLKWKQGDKRKGKKRLQCSS</sequence>
<comment type="caution">
    <text evidence="2">The sequence shown here is derived from an EMBL/GenBank/DDBJ whole genome shotgun (WGS) entry which is preliminary data.</text>
</comment>
<reference evidence="2 3" key="1">
    <citation type="submission" date="2016-04" db="EMBL/GenBank/DDBJ databases">
        <title>Genome analyses suggest a sexual origin of heterokaryosis in a supposedly ancient asexual fungus.</title>
        <authorList>
            <person name="Ropars J."/>
            <person name="Sedzielewska K."/>
            <person name="Noel J."/>
            <person name="Charron P."/>
            <person name="Farinelli L."/>
            <person name="Marton T."/>
            <person name="Kruger M."/>
            <person name="Pelin A."/>
            <person name="Brachmann A."/>
            <person name="Corradi N."/>
        </authorList>
    </citation>
    <scope>NUCLEOTIDE SEQUENCE [LARGE SCALE GENOMIC DNA]</scope>
    <source>
        <strain evidence="2 3">C2</strain>
    </source>
</reference>
<dbReference type="VEuPathDB" id="FungiDB:RhiirA1_542524"/>
<gene>
    <name evidence="2" type="ORF">RhiirC2_829312</name>
</gene>
<name>A0A2N1M435_9GLOM</name>
<dbReference type="AlphaFoldDB" id="A0A2N1M435"/>
<dbReference type="VEuPathDB" id="FungiDB:FUN_000191"/>
<evidence type="ECO:0000313" key="3">
    <source>
        <dbReference type="Proteomes" id="UP000233469"/>
    </source>
</evidence>
<evidence type="ECO:0000256" key="1">
    <source>
        <dbReference type="SAM" id="MobiDB-lite"/>
    </source>
</evidence>
<dbReference type="VEuPathDB" id="FungiDB:RhiirFUN_001419"/>
<proteinExistence type="predicted"/>
<feature type="region of interest" description="Disordered" evidence="1">
    <location>
        <begin position="528"/>
        <end position="556"/>
    </location>
</feature>
<dbReference type="Proteomes" id="UP000233469">
    <property type="component" value="Unassembled WGS sequence"/>
</dbReference>
<dbReference type="EMBL" id="LLXL01005732">
    <property type="protein sequence ID" value="PKK56379.1"/>
    <property type="molecule type" value="Genomic_DNA"/>
</dbReference>
<organism evidence="2 3">
    <name type="scientific">Rhizophagus irregularis</name>
    <dbReference type="NCBI Taxonomy" id="588596"/>
    <lineage>
        <taxon>Eukaryota</taxon>
        <taxon>Fungi</taxon>
        <taxon>Fungi incertae sedis</taxon>
        <taxon>Mucoromycota</taxon>
        <taxon>Glomeromycotina</taxon>
        <taxon>Glomeromycetes</taxon>
        <taxon>Glomerales</taxon>
        <taxon>Glomeraceae</taxon>
        <taxon>Rhizophagus</taxon>
    </lineage>
</organism>
<evidence type="ECO:0000313" key="2">
    <source>
        <dbReference type="EMBL" id="PKK56379.1"/>
    </source>
</evidence>
<accession>A0A2N1M435</accession>
<protein>
    <submittedName>
        <fullName evidence="2">Uncharacterized protein</fullName>
    </submittedName>
</protein>